<dbReference type="Pfam" id="PF13237">
    <property type="entry name" value="Fer4_10"/>
    <property type="match status" value="1"/>
</dbReference>
<dbReference type="InterPro" id="IPR017900">
    <property type="entry name" value="4Fe4S_Fe_S_CS"/>
</dbReference>
<dbReference type="InterPro" id="IPR017896">
    <property type="entry name" value="4Fe4S_Fe-S-bd"/>
</dbReference>
<feature type="domain" description="4Fe-4S ferredoxin-type" evidence="8">
    <location>
        <begin position="36"/>
        <end position="65"/>
    </location>
</feature>
<accession>A0A9E6MPP6</accession>
<dbReference type="RefSeq" id="WP_165058541.1">
    <property type="nucleotide sequence ID" value="NZ_CP072829.1"/>
</dbReference>
<name>A0A9E6MPP6_9ACTN</name>
<dbReference type="PROSITE" id="PS00198">
    <property type="entry name" value="4FE4S_FER_1"/>
    <property type="match status" value="2"/>
</dbReference>
<keyword evidence="4" id="KW-0479">Metal-binding</keyword>
<dbReference type="EMBL" id="CP072829">
    <property type="protein sequence ID" value="QTU83644.1"/>
    <property type="molecule type" value="Genomic_DNA"/>
</dbReference>
<evidence type="ECO:0000256" key="5">
    <source>
        <dbReference type="ARBA" id="ARBA00022967"/>
    </source>
</evidence>
<dbReference type="GO" id="GO:0003954">
    <property type="term" value="F:NADH dehydrogenase activity"/>
    <property type="evidence" value="ECO:0007669"/>
    <property type="project" value="TreeGrafter"/>
</dbReference>
<evidence type="ECO:0000256" key="3">
    <source>
        <dbReference type="ARBA" id="ARBA00022485"/>
    </source>
</evidence>
<evidence type="ECO:0000256" key="4">
    <source>
        <dbReference type="ARBA" id="ARBA00022723"/>
    </source>
</evidence>
<evidence type="ECO:0000313" key="9">
    <source>
        <dbReference type="EMBL" id="NHM13780.1"/>
    </source>
</evidence>
<dbReference type="Proteomes" id="UP000636394">
    <property type="component" value="Unassembled WGS sequence"/>
</dbReference>
<evidence type="ECO:0000313" key="12">
    <source>
        <dbReference type="Proteomes" id="UP000671910"/>
    </source>
</evidence>
<dbReference type="Gene3D" id="3.30.70.20">
    <property type="match status" value="2"/>
</dbReference>
<reference evidence="10" key="2">
    <citation type="submission" date="2021-04" db="EMBL/GenBank/DDBJ databases">
        <title>Novel species in family Eggerthellaceae.</title>
        <authorList>
            <person name="Zhang G."/>
        </authorList>
    </citation>
    <scope>NUCLEOTIDE SEQUENCE</scope>
    <source>
        <strain evidence="10">Zg-886</strain>
    </source>
</reference>
<dbReference type="PANTHER" id="PTHR10849:SF20">
    <property type="entry name" value="NADH DEHYDROGENASE [UBIQUINONE] IRON-SULFUR PROTEIN 8, MITOCHONDRIAL"/>
    <property type="match status" value="1"/>
</dbReference>
<dbReference type="GO" id="GO:0051539">
    <property type="term" value="F:4 iron, 4 sulfur cluster binding"/>
    <property type="evidence" value="ECO:0007669"/>
    <property type="project" value="UniProtKB-KW"/>
</dbReference>
<gene>
    <name evidence="9" type="ORF">GMI68_03155</name>
    <name evidence="10" type="ORF">J7S26_04375</name>
</gene>
<protein>
    <submittedName>
        <fullName evidence="10">4Fe-4S binding protein</fullName>
    </submittedName>
    <submittedName>
        <fullName evidence="9">4Fe-4S dicluster domain-containing protein</fullName>
    </submittedName>
</protein>
<organism evidence="10 12">
    <name type="scientific">Xiamenia xianingshaonis</name>
    <dbReference type="NCBI Taxonomy" id="2682776"/>
    <lineage>
        <taxon>Bacteria</taxon>
        <taxon>Bacillati</taxon>
        <taxon>Actinomycetota</taxon>
        <taxon>Coriobacteriia</taxon>
        <taxon>Eggerthellales</taxon>
        <taxon>Eggerthellaceae</taxon>
        <taxon>Xiamenia</taxon>
    </lineage>
</organism>
<dbReference type="InterPro" id="IPR010226">
    <property type="entry name" value="NADH_quinone_OxRdtase_chainI"/>
</dbReference>
<evidence type="ECO:0000313" key="10">
    <source>
        <dbReference type="EMBL" id="QTU83644.1"/>
    </source>
</evidence>
<proteinExistence type="inferred from homology"/>
<dbReference type="Proteomes" id="UP000671910">
    <property type="component" value="Chromosome"/>
</dbReference>
<evidence type="ECO:0000256" key="1">
    <source>
        <dbReference type="ARBA" id="ARBA00001966"/>
    </source>
</evidence>
<dbReference type="PANTHER" id="PTHR10849">
    <property type="entry name" value="NADH DEHYDROGENASE UBIQUINONE IRON-SULFUR PROTEIN 8, MITOCHONDRIAL"/>
    <property type="match status" value="1"/>
</dbReference>
<evidence type="ECO:0000259" key="8">
    <source>
        <dbReference type="PROSITE" id="PS51379"/>
    </source>
</evidence>
<keyword evidence="6" id="KW-0408">Iron</keyword>
<comment type="similarity">
    <text evidence="2">Belongs to the complex I 23 kDa subunit family.</text>
</comment>
<dbReference type="EMBL" id="WPCR01000003">
    <property type="protein sequence ID" value="NHM13780.1"/>
    <property type="molecule type" value="Genomic_DNA"/>
</dbReference>
<keyword evidence="3" id="KW-0004">4Fe-4S</keyword>
<dbReference type="GO" id="GO:0046872">
    <property type="term" value="F:metal ion binding"/>
    <property type="evidence" value="ECO:0007669"/>
    <property type="project" value="UniProtKB-KW"/>
</dbReference>
<dbReference type="PROSITE" id="PS51379">
    <property type="entry name" value="4FE4S_FER_2"/>
    <property type="match status" value="2"/>
</dbReference>
<evidence type="ECO:0000313" key="11">
    <source>
        <dbReference type="Proteomes" id="UP000636394"/>
    </source>
</evidence>
<keyword evidence="7" id="KW-0411">Iron-sulfur</keyword>
<dbReference type="KEGG" id="ebz:J7S26_04375"/>
<dbReference type="GO" id="GO:0009060">
    <property type="term" value="P:aerobic respiration"/>
    <property type="evidence" value="ECO:0007669"/>
    <property type="project" value="TreeGrafter"/>
</dbReference>
<dbReference type="GO" id="GO:0016020">
    <property type="term" value="C:membrane"/>
    <property type="evidence" value="ECO:0007669"/>
    <property type="project" value="InterPro"/>
</dbReference>
<dbReference type="AlphaFoldDB" id="A0A9E6MPP6"/>
<comment type="cofactor">
    <cofactor evidence="1">
        <name>[4Fe-4S] cluster</name>
        <dbReference type="ChEBI" id="CHEBI:49883"/>
    </cofactor>
</comment>
<sequence length="117" mass="12807">MGGFKLGGMTFRGLFKEPETIQYPAQQKPAPAGLKGHVVVDVQKCILCGICQKRCPCDAIAVNKPERTWTINRFACVQCGSCVRECPKTCLVMEPTYTAPSTSKHLDSFDVPEAQKA</sequence>
<evidence type="ECO:0000256" key="7">
    <source>
        <dbReference type="ARBA" id="ARBA00023014"/>
    </source>
</evidence>
<feature type="domain" description="4Fe-4S ferredoxin-type" evidence="8">
    <location>
        <begin position="67"/>
        <end position="96"/>
    </location>
</feature>
<keyword evidence="5" id="KW-1278">Translocase</keyword>
<dbReference type="SUPFAM" id="SSF46548">
    <property type="entry name" value="alpha-helical ferredoxin"/>
    <property type="match status" value="1"/>
</dbReference>
<evidence type="ECO:0000256" key="2">
    <source>
        <dbReference type="ARBA" id="ARBA00010277"/>
    </source>
</evidence>
<reference evidence="9 11" key="1">
    <citation type="submission" date="2019-11" db="EMBL/GenBank/DDBJ databases">
        <title>Eggerthellaceae novel genus isolated from the rectal contents of marmort.</title>
        <authorList>
            <person name="Zhang G."/>
        </authorList>
    </citation>
    <scope>NUCLEOTIDE SEQUENCE [LARGE SCALE GENOMIC DNA]</scope>
    <source>
        <strain evidence="11">zg-886</strain>
        <strain evidence="9">Zg-886</strain>
    </source>
</reference>
<evidence type="ECO:0000256" key="6">
    <source>
        <dbReference type="ARBA" id="ARBA00023004"/>
    </source>
</evidence>
<keyword evidence="11" id="KW-1185">Reference proteome</keyword>